<feature type="region of interest" description="Disordered" evidence="1">
    <location>
        <begin position="317"/>
        <end position="369"/>
    </location>
</feature>
<name>A0A915ECM1_9BILA</name>
<feature type="compositionally biased region" description="Low complexity" evidence="1">
    <location>
        <begin position="330"/>
        <end position="353"/>
    </location>
</feature>
<feature type="signal peptide" evidence="2">
    <location>
        <begin position="1"/>
        <end position="20"/>
    </location>
</feature>
<keyword evidence="3" id="KW-1185">Reference proteome</keyword>
<feature type="chain" id="PRO_5037273246" evidence="2">
    <location>
        <begin position="21"/>
        <end position="369"/>
    </location>
</feature>
<keyword evidence="2" id="KW-0732">Signal</keyword>
<evidence type="ECO:0000256" key="2">
    <source>
        <dbReference type="SAM" id="SignalP"/>
    </source>
</evidence>
<accession>A0A915ECM1</accession>
<dbReference type="AlphaFoldDB" id="A0A915ECM1"/>
<reference evidence="4" key="1">
    <citation type="submission" date="2022-11" db="UniProtKB">
        <authorList>
            <consortium name="WormBaseParasite"/>
        </authorList>
    </citation>
    <scope>IDENTIFICATION</scope>
</reference>
<sequence>MFSTPTILLLCLLNASVLLAQPSGLSSSGGQFGSSSEFGSLSQYPSSSSLSGFNTGSIYSPYSSSSQYRGSSFGPSIQGQGISPYASSSQYPYSQQSSLYGAGLSTFLYGNGGSIYGNGLSPYGSSPLASSTFGSSPYSQGSSLSTGVSTYPSTSPNTPAYCCVSMTNPVPSTPLVSSASVSPSIPSPSSLYNSGALSPYGSYPPVVPSPYNGGIGSSPYTSVQPYTPVASIICYPLCPNAYGAHGNGGQSTYPSGLRRSTYPYTSTGFGTGGPNYPYSAGFGSQYLSGATNISPYSNFNGAGFGGLTSNGFGEEFGKNKFGSSHRRATSTHSTTSPNSQQSNSKSGNKSGASEDSLAHVPYAKAVKKQ</sequence>
<evidence type="ECO:0000313" key="4">
    <source>
        <dbReference type="WBParaSite" id="jg4444"/>
    </source>
</evidence>
<protein>
    <submittedName>
        <fullName evidence="4">Uncharacterized protein</fullName>
    </submittedName>
</protein>
<dbReference type="Proteomes" id="UP000887574">
    <property type="component" value="Unplaced"/>
</dbReference>
<dbReference type="WBParaSite" id="jg4444">
    <property type="protein sequence ID" value="jg4444"/>
    <property type="gene ID" value="jg4444"/>
</dbReference>
<organism evidence="3 4">
    <name type="scientific">Ditylenchus dipsaci</name>
    <dbReference type="NCBI Taxonomy" id="166011"/>
    <lineage>
        <taxon>Eukaryota</taxon>
        <taxon>Metazoa</taxon>
        <taxon>Ecdysozoa</taxon>
        <taxon>Nematoda</taxon>
        <taxon>Chromadorea</taxon>
        <taxon>Rhabditida</taxon>
        <taxon>Tylenchina</taxon>
        <taxon>Tylenchomorpha</taxon>
        <taxon>Sphaerularioidea</taxon>
        <taxon>Anguinidae</taxon>
        <taxon>Anguininae</taxon>
        <taxon>Ditylenchus</taxon>
    </lineage>
</organism>
<evidence type="ECO:0000313" key="3">
    <source>
        <dbReference type="Proteomes" id="UP000887574"/>
    </source>
</evidence>
<evidence type="ECO:0000256" key="1">
    <source>
        <dbReference type="SAM" id="MobiDB-lite"/>
    </source>
</evidence>
<proteinExistence type="predicted"/>